<dbReference type="AlphaFoldDB" id="A0A1F6PG97"/>
<dbReference type="EMBL" id="MFRE01000003">
    <property type="protein sequence ID" value="OGH95138.1"/>
    <property type="molecule type" value="Genomic_DNA"/>
</dbReference>
<dbReference type="GO" id="GO:0051536">
    <property type="term" value="F:iron-sulfur cluster binding"/>
    <property type="evidence" value="ECO:0007669"/>
    <property type="project" value="InterPro"/>
</dbReference>
<sequence length="293" mass="33180">MNLAEIKNSLKIDMVETTRGCPEACLHCGAYEDFDRSQLTVQSADPLALKKYLIRQDKTTGVKLIDLFNKYVTTHVNTEPLRAANFADFAKMVFELSNGKSQVIAISHGLWVKHADMRKKLEQITELMRVGIVPLFVLTVDSARSRGNIPPHINKDSYLETLQVLRTALPYGRITASVQGNSDSQSKLWIEKTKKMFNEVLELLKLTPEESGQLLIDSRSYTNTGRSKKFLDLKNSEDCDVIPDSEFVKDKLPTTHAWRGMIRFDGRLIVQKNRPGKTYGDSATTSLWQEVEL</sequence>
<protein>
    <recommendedName>
        <fullName evidence="3">Radical SAM core domain-containing protein</fullName>
    </recommendedName>
</protein>
<name>A0A1F6PG97_9BACT</name>
<dbReference type="Proteomes" id="UP000178254">
    <property type="component" value="Unassembled WGS sequence"/>
</dbReference>
<dbReference type="InterPro" id="IPR007197">
    <property type="entry name" value="rSAM"/>
</dbReference>
<evidence type="ECO:0000313" key="1">
    <source>
        <dbReference type="EMBL" id="OGH95138.1"/>
    </source>
</evidence>
<dbReference type="STRING" id="1798709.A2538_03440"/>
<evidence type="ECO:0008006" key="3">
    <source>
        <dbReference type="Google" id="ProtNLM"/>
    </source>
</evidence>
<reference evidence="1 2" key="1">
    <citation type="journal article" date="2016" name="Nat. Commun.">
        <title>Thousands of microbial genomes shed light on interconnected biogeochemical processes in an aquifer system.</title>
        <authorList>
            <person name="Anantharaman K."/>
            <person name="Brown C.T."/>
            <person name="Hug L.A."/>
            <person name="Sharon I."/>
            <person name="Castelle C.J."/>
            <person name="Probst A.J."/>
            <person name="Thomas B.C."/>
            <person name="Singh A."/>
            <person name="Wilkins M.J."/>
            <person name="Karaoz U."/>
            <person name="Brodie E.L."/>
            <person name="Williams K.H."/>
            <person name="Hubbard S.S."/>
            <person name="Banfield J.F."/>
        </authorList>
    </citation>
    <scope>NUCLEOTIDE SEQUENCE [LARGE SCALE GENOMIC DNA]</scope>
</reference>
<dbReference type="GO" id="GO:0003824">
    <property type="term" value="F:catalytic activity"/>
    <property type="evidence" value="ECO:0007669"/>
    <property type="project" value="InterPro"/>
</dbReference>
<comment type="caution">
    <text evidence="1">The sequence shown here is derived from an EMBL/GenBank/DDBJ whole genome shotgun (WGS) entry which is preliminary data.</text>
</comment>
<evidence type="ECO:0000313" key="2">
    <source>
        <dbReference type="Proteomes" id="UP000178254"/>
    </source>
</evidence>
<accession>A0A1F6PG97</accession>
<proteinExistence type="predicted"/>
<organism evidence="1 2">
    <name type="scientific">Candidatus Magasanikbacteria bacterium RIFOXYD2_FULL_41_14</name>
    <dbReference type="NCBI Taxonomy" id="1798709"/>
    <lineage>
        <taxon>Bacteria</taxon>
        <taxon>Candidatus Magasanikiibacteriota</taxon>
    </lineage>
</organism>
<gene>
    <name evidence="1" type="ORF">A2538_03440</name>
</gene>
<dbReference type="SFLD" id="SFLDS00029">
    <property type="entry name" value="Radical_SAM"/>
    <property type="match status" value="1"/>
</dbReference>